<name>A0A0L0DLD0_THETB</name>
<evidence type="ECO:0000313" key="3">
    <source>
        <dbReference type="EMBL" id="KNC52198.1"/>
    </source>
</evidence>
<feature type="compositionally biased region" description="Acidic residues" evidence="1">
    <location>
        <begin position="535"/>
        <end position="545"/>
    </location>
</feature>
<organism evidence="3 4">
    <name type="scientific">Thecamonas trahens ATCC 50062</name>
    <dbReference type="NCBI Taxonomy" id="461836"/>
    <lineage>
        <taxon>Eukaryota</taxon>
        <taxon>Apusozoa</taxon>
        <taxon>Apusomonadida</taxon>
        <taxon>Apusomonadidae</taxon>
        <taxon>Thecamonas</taxon>
    </lineage>
</organism>
<feature type="compositionally biased region" description="Acidic residues" evidence="1">
    <location>
        <begin position="248"/>
        <end position="264"/>
    </location>
</feature>
<reference evidence="3 4" key="1">
    <citation type="submission" date="2010-05" db="EMBL/GenBank/DDBJ databases">
        <title>The Genome Sequence of Thecamonas trahens ATCC 50062.</title>
        <authorList>
            <consortium name="The Broad Institute Genome Sequencing Platform"/>
            <person name="Russ C."/>
            <person name="Cuomo C."/>
            <person name="Shea T."/>
            <person name="Young S.K."/>
            <person name="Zeng Q."/>
            <person name="Koehrsen M."/>
            <person name="Haas B."/>
            <person name="Borodovsky M."/>
            <person name="Guigo R."/>
            <person name="Alvarado L."/>
            <person name="Berlin A."/>
            <person name="Bochicchio J."/>
            <person name="Borenstein D."/>
            <person name="Chapman S."/>
            <person name="Chen Z."/>
            <person name="Freedman E."/>
            <person name="Gellesch M."/>
            <person name="Goldberg J."/>
            <person name="Griggs A."/>
            <person name="Gujja S."/>
            <person name="Heilman E."/>
            <person name="Heiman D."/>
            <person name="Hepburn T."/>
            <person name="Howarth C."/>
            <person name="Jen D."/>
            <person name="Larson L."/>
            <person name="Mehta T."/>
            <person name="Park D."/>
            <person name="Pearson M."/>
            <person name="Roberts A."/>
            <person name="Saif S."/>
            <person name="Shenoy N."/>
            <person name="Sisk P."/>
            <person name="Stolte C."/>
            <person name="Sykes S."/>
            <person name="Thomson T."/>
            <person name="Walk T."/>
            <person name="White J."/>
            <person name="Yandava C."/>
            <person name="Burger G."/>
            <person name="Gray M.W."/>
            <person name="Holland P.W.H."/>
            <person name="King N."/>
            <person name="Lang F.B.F."/>
            <person name="Roger A.J."/>
            <person name="Ruiz-Trillo I."/>
            <person name="Lander E."/>
            <person name="Nusbaum C."/>
        </authorList>
    </citation>
    <scope>NUCLEOTIDE SEQUENCE [LARGE SCALE GENOMIC DNA]</scope>
    <source>
        <strain evidence="3 4">ATCC 50062</strain>
    </source>
</reference>
<feature type="compositionally biased region" description="Basic residues" evidence="1">
    <location>
        <begin position="506"/>
        <end position="519"/>
    </location>
</feature>
<feature type="compositionally biased region" description="Basic residues" evidence="1">
    <location>
        <begin position="287"/>
        <end position="306"/>
    </location>
</feature>
<feature type="compositionally biased region" description="Basic residues" evidence="1">
    <location>
        <begin position="87"/>
        <end position="96"/>
    </location>
</feature>
<evidence type="ECO:0000256" key="1">
    <source>
        <dbReference type="SAM" id="MobiDB-lite"/>
    </source>
</evidence>
<sequence length="588" mass="64311">MATAPSAAPAAPPAQQTQVVWARMASWPAWPALRLDAVDENTNSGEESKWRCAFFGSYDNAVITSRNIKPFAATDDVFGPASASTSKSKKKPRKRKKLLKALREAKEFLASGIVPQVMKVRYFPEPSPPPASATGTSGSSGPESLATGDDDKPAENATEPAFTRSKEDMEGFERRRAFRLKIMSRLGLSAVEEVVEGDWCSDLIRKPGLSANALFSSPPAEVLGRKRRRKSSVSQVKGADDDGGKEDSLDDDESDIVLEEDDDGPPAKKSKSLSGKASKTKGSTKSSKSKSSKSKSSKSSTGKRKRVLIPWTNEEYEAIKAGVLAYHGPERGKWNTIYDSIKDKLHPTRHADHLSRKWATYRRALESANIPVPQFNIAPTKREIAESAGPTIQTLQLWTEDEVMNLINAAKIEAEPLKRRWHRVLAKYGKWFKPFRRPSDLSRKYARHLANRDRTVTITDPDTGAESEVLSDVAKACLEIEERASKVTTPVTFGDEFDVPELRNRPERRKPKPKKKRKPANQSNKGDNGKNDDKNDGDDNNDDDSNGGGNGGNGDSKVVGKVADKASKPSIANTIPSAFARAAAGAMP</sequence>
<feature type="region of interest" description="Disordered" evidence="1">
    <location>
        <begin position="75"/>
        <end position="96"/>
    </location>
</feature>
<dbReference type="PROSITE" id="PS50812">
    <property type="entry name" value="PWWP"/>
    <property type="match status" value="1"/>
</dbReference>
<feature type="domain" description="PWWP" evidence="2">
    <location>
        <begin position="16"/>
        <end position="74"/>
    </location>
</feature>
<protein>
    <recommendedName>
        <fullName evidence="2">PWWP domain-containing protein</fullName>
    </recommendedName>
</protein>
<proteinExistence type="predicted"/>
<dbReference type="CDD" id="cd05162">
    <property type="entry name" value="PWWP"/>
    <property type="match status" value="1"/>
</dbReference>
<dbReference type="Proteomes" id="UP000054408">
    <property type="component" value="Unassembled WGS sequence"/>
</dbReference>
<dbReference type="Pfam" id="PF00855">
    <property type="entry name" value="PWWP"/>
    <property type="match status" value="1"/>
</dbReference>
<dbReference type="RefSeq" id="XP_013762201.1">
    <property type="nucleotide sequence ID" value="XM_013906747.1"/>
</dbReference>
<feature type="non-terminal residue" evidence="3">
    <location>
        <position position="588"/>
    </location>
</feature>
<dbReference type="Gene3D" id="2.30.30.140">
    <property type="match status" value="1"/>
</dbReference>
<dbReference type="SUPFAM" id="SSF63748">
    <property type="entry name" value="Tudor/PWWP/MBT"/>
    <property type="match status" value="1"/>
</dbReference>
<feature type="compositionally biased region" description="Basic and acidic residues" evidence="1">
    <location>
        <begin position="238"/>
        <end position="247"/>
    </location>
</feature>
<feature type="region of interest" description="Disordered" evidence="1">
    <location>
        <begin position="221"/>
        <end position="306"/>
    </location>
</feature>
<feature type="compositionally biased region" description="Low complexity" evidence="1">
    <location>
        <begin position="272"/>
        <end position="286"/>
    </location>
</feature>
<feature type="region of interest" description="Disordered" evidence="1">
    <location>
        <begin position="497"/>
        <end position="576"/>
    </location>
</feature>
<feature type="compositionally biased region" description="Low complexity" evidence="1">
    <location>
        <begin position="132"/>
        <end position="144"/>
    </location>
</feature>
<keyword evidence="4" id="KW-1185">Reference proteome</keyword>
<dbReference type="InterPro" id="IPR000313">
    <property type="entry name" value="PWWP_dom"/>
</dbReference>
<dbReference type="GeneID" id="25560798"/>
<accession>A0A0L0DLD0</accession>
<feature type="region of interest" description="Disordered" evidence="1">
    <location>
        <begin position="124"/>
        <end position="170"/>
    </location>
</feature>
<evidence type="ECO:0000259" key="2">
    <source>
        <dbReference type="PROSITE" id="PS50812"/>
    </source>
</evidence>
<dbReference type="EMBL" id="GL349436">
    <property type="protein sequence ID" value="KNC52198.1"/>
    <property type="molecule type" value="Genomic_DNA"/>
</dbReference>
<dbReference type="AlphaFoldDB" id="A0A0L0DLD0"/>
<evidence type="ECO:0000313" key="4">
    <source>
        <dbReference type="Proteomes" id="UP000054408"/>
    </source>
</evidence>
<gene>
    <name evidence="3" type="ORF">AMSG_01025</name>
</gene>